<comment type="caution">
    <text evidence="2">The sequence shown here is derived from an EMBL/GenBank/DDBJ whole genome shotgun (WGS) entry which is preliminary data.</text>
</comment>
<dbReference type="EMBL" id="PEMW01000217">
    <property type="protein sequence ID" value="RTI54480.1"/>
    <property type="molecule type" value="Genomic_DNA"/>
</dbReference>
<reference evidence="2 3" key="1">
    <citation type="journal article" date="2019" name="Extremophiles">
        <title>Biogeography of thermophiles and predominance of Thermus scotoductus in domestic water heaters.</title>
        <authorList>
            <person name="Wilpiszeski R.L."/>
            <person name="Zhang Z."/>
            <person name="House C.H."/>
        </authorList>
    </citation>
    <scope>NUCLEOTIDE SEQUENCE [LARGE SCALE GENOMIC DNA]</scope>
    <source>
        <strain evidence="2 3">1_S1</strain>
    </source>
</reference>
<gene>
    <name evidence="2" type="ORF">CSW14_07235</name>
</gene>
<dbReference type="AlphaFoldDB" id="A0A430VNT0"/>
<feature type="transmembrane region" description="Helical" evidence="1">
    <location>
        <begin position="31"/>
        <end position="50"/>
    </location>
</feature>
<accession>A0A430VNT0</accession>
<keyword evidence="1" id="KW-0812">Transmembrane</keyword>
<keyword evidence="1" id="KW-0472">Membrane</keyword>
<protein>
    <submittedName>
        <fullName evidence="2">Uncharacterized protein</fullName>
    </submittedName>
</protein>
<feature type="transmembrane region" description="Helical" evidence="1">
    <location>
        <begin position="62"/>
        <end position="88"/>
    </location>
</feature>
<dbReference type="Proteomes" id="UP000287467">
    <property type="component" value="Unassembled WGS sequence"/>
</dbReference>
<evidence type="ECO:0000313" key="2">
    <source>
        <dbReference type="EMBL" id="RTI54480.1"/>
    </source>
</evidence>
<evidence type="ECO:0000313" key="3">
    <source>
        <dbReference type="Proteomes" id="UP000287467"/>
    </source>
</evidence>
<name>A0A430VNT0_THESC</name>
<organism evidence="2 3">
    <name type="scientific">Thermus scotoductus</name>
    <dbReference type="NCBI Taxonomy" id="37636"/>
    <lineage>
        <taxon>Bacteria</taxon>
        <taxon>Thermotogati</taxon>
        <taxon>Deinococcota</taxon>
        <taxon>Deinococci</taxon>
        <taxon>Thermales</taxon>
        <taxon>Thermaceae</taxon>
        <taxon>Thermus</taxon>
    </lineage>
</organism>
<keyword evidence="1" id="KW-1133">Transmembrane helix</keyword>
<proteinExistence type="predicted"/>
<sequence>MPVFLIRDREGQVRLLAVQGFKAHNEFLDQALLFGLPGAFLWLLLYLLALRQTWATPLGGGLLAYFGFLLFWYAVFYALGVLWVLLGLAATQKTPLRRIPTP</sequence>
<evidence type="ECO:0000256" key="1">
    <source>
        <dbReference type="SAM" id="Phobius"/>
    </source>
</evidence>